<keyword evidence="1" id="KW-0472">Membrane</keyword>
<dbReference type="EMBL" id="BMFK01000001">
    <property type="protein sequence ID" value="GGE71667.1"/>
    <property type="molecule type" value="Genomic_DNA"/>
</dbReference>
<proteinExistence type="predicted"/>
<dbReference type="AlphaFoldDB" id="A0A917AS43"/>
<feature type="transmembrane region" description="Helical" evidence="1">
    <location>
        <begin position="6"/>
        <end position="26"/>
    </location>
</feature>
<sequence length="155" mass="17647">MNKNMIKILAIVVSIFITIALIYFIATKVSSFMKDASEPVDDGQREVIAFQDIDLKLLSEQSNHALVDSISYTVGSNEKKVRYEMYPSFFQLLNKHTTNVHEEEQPNTFKVYIKFAKRPNINAVTDNDPRLNGKECTIYIDKSLLQQVEKIGPGS</sequence>
<name>A0A917AS43_9BACI</name>
<accession>A0A917AS43</accession>
<keyword evidence="3" id="KW-1185">Reference proteome</keyword>
<keyword evidence="1" id="KW-0812">Transmembrane</keyword>
<reference evidence="2" key="1">
    <citation type="journal article" date="2014" name="Int. J. Syst. Evol. Microbiol.">
        <title>Complete genome sequence of Corynebacterium casei LMG S-19264T (=DSM 44701T), isolated from a smear-ripened cheese.</title>
        <authorList>
            <consortium name="US DOE Joint Genome Institute (JGI-PGF)"/>
            <person name="Walter F."/>
            <person name="Albersmeier A."/>
            <person name="Kalinowski J."/>
            <person name="Ruckert C."/>
        </authorList>
    </citation>
    <scope>NUCLEOTIDE SEQUENCE</scope>
    <source>
        <strain evidence="2">CGMCC 1.12698</strain>
    </source>
</reference>
<keyword evidence="1" id="KW-1133">Transmembrane helix</keyword>
<organism evidence="2 3">
    <name type="scientific">Priestia taiwanensis</name>
    <dbReference type="NCBI Taxonomy" id="1347902"/>
    <lineage>
        <taxon>Bacteria</taxon>
        <taxon>Bacillati</taxon>
        <taxon>Bacillota</taxon>
        <taxon>Bacilli</taxon>
        <taxon>Bacillales</taxon>
        <taxon>Bacillaceae</taxon>
        <taxon>Priestia</taxon>
    </lineage>
</organism>
<reference evidence="2" key="2">
    <citation type="submission" date="2020-09" db="EMBL/GenBank/DDBJ databases">
        <authorList>
            <person name="Sun Q."/>
            <person name="Zhou Y."/>
        </authorList>
    </citation>
    <scope>NUCLEOTIDE SEQUENCE</scope>
    <source>
        <strain evidence="2">CGMCC 1.12698</strain>
    </source>
</reference>
<comment type="caution">
    <text evidence="2">The sequence shown here is derived from an EMBL/GenBank/DDBJ whole genome shotgun (WGS) entry which is preliminary data.</text>
</comment>
<dbReference type="Proteomes" id="UP000605259">
    <property type="component" value="Unassembled WGS sequence"/>
</dbReference>
<evidence type="ECO:0000313" key="3">
    <source>
        <dbReference type="Proteomes" id="UP000605259"/>
    </source>
</evidence>
<protein>
    <submittedName>
        <fullName evidence="2">Uncharacterized protein</fullName>
    </submittedName>
</protein>
<evidence type="ECO:0000313" key="2">
    <source>
        <dbReference type="EMBL" id="GGE71667.1"/>
    </source>
</evidence>
<gene>
    <name evidence="2" type="ORF">GCM10007140_22040</name>
</gene>
<dbReference type="RefSeq" id="WP_188388399.1">
    <property type="nucleotide sequence ID" value="NZ_BMFK01000001.1"/>
</dbReference>
<evidence type="ECO:0000256" key="1">
    <source>
        <dbReference type="SAM" id="Phobius"/>
    </source>
</evidence>